<evidence type="ECO:0000313" key="5">
    <source>
        <dbReference type="Proteomes" id="UP000663946"/>
    </source>
</evidence>
<organism evidence="4 5">
    <name type="scientific">Agrobacterium tumefaciens</name>
    <dbReference type="NCBI Taxonomy" id="358"/>
    <lineage>
        <taxon>Bacteria</taxon>
        <taxon>Pseudomonadati</taxon>
        <taxon>Pseudomonadota</taxon>
        <taxon>Alphaproteobacteria</taxon>
        <taxon>Hyphomicrobiales</taxon>
        <taxon>Rhizobiaceae</taxon>
        <taxon>Rhizobium/Agrobacterium group</taxon>
        <taxon>Agrobacterium</taxon>
        <taxon>Agrobacterium tumefaciens complex</taxon>
    </lineage>
</organism>
<dbReference type="Gene3D" id="3.50.50.60">
    <property type="entry name" value="FAD/NAD(P)-binding domain"/>
    <property type="match status" value="1"/>
</dbReference>
<evidence type="ECO:0000256" key="2">
    <source>
        <dbReference type="SAM" id="MobiDB-lite"/>
    </source>
</evidence>
<feature type="domain" description="FAD dependent oxidoreductase" evidence="3">
    <location>
        <begin position="27"/>
        <end position="380"/>
    </location>
</feature>
<reference evidence="4" key="1">
    <citation type="submission" date="2020-02" db="EMBL/GenBank/DDBJ databases">
        <title>Unexpected conservation and global transmission of agrobacterial virulence plasmids.</title>
        <authorList>
            <person name="Weisberg A.J."/>
            <person name="Davis E.W. II"/>
            <person name="Tabima J.R."/>
            <person name="Belcher M.S."/>
            <person name="Miller M."/>
            <person name="Kuo C.-H."/>
            <person name="Loper J.E."/>
            <person name="Grunwald N.J."/>
            <person name="Putnam M.L."/>
            <person name="Chang J.H."/>
        </authorList>
    </citation>
    <scope>NUCLEOTIDE SEQUENCE</scope>
    <source>
        <strain evidence="4">Q15/94</strain>
        <plasmid evidence="4">pTiQ15_94</plasmid>
    </source>
</reference>
<name>A0AAJ4N9A8_AGRTU</name>
<dbReference type="InterPro" id="IPR006076">
    <property type="entry name" value="FAD-dep_OxRdtase"/>
</dbReference>
<dbReference type="RefSeq" id="WP_333722826.1">
    <property type="nucleotide sequence ID" value="NZ_CP049220.1"/>
</dbReference>
<evidence type="ECO:0000256" key="1">
    <source>
        <dbReference type="ARBA" id="ARBA00023002"/>
    </source>
</evidence>
<accession>A0AAJ4N9A8</accession>
<dbReference type="GO" id="GO:0005737">
    <property type="term" value="C:cytoplasm"/>
    <property type="evidence" value="ECO:0007669"/>
    <property type="project" value="TreeGrafter"/>
</dbReference>
<dbReference type="Pfam" id="PF01266">
    <property type="entry name" value="DAO"/>
    <property type="match status" value="1"/>
</dbReference>
<evidence type="ECO:0000313" key="4">
    <source>
        <dbReference type="EMBL" id="QTG17237.1"/>
    </source>
</evidence>
<protein>
    <submittedName>
        <fullName evidence="4">FAD-binding oxidoreductase</fullName>
    </submittedName>
</protein>
<sequence>MKNTPYWWEDAGDPPSFPTQPLPPRCDVVVIGAGHTGLTAARTLAKRGKHVVVLEKERPGFGASSRNGGMIGGGHRLSVSQLEERFGKDVGRRLLKEAHVDALKFALFTIEEEQIDCAFSRTGRFRGLWLPGEYESSSRELERLQKIVPIEAWMVSRADQQKEVATDIYAGGTVYAEHGALHPAKYVFGLLEAAKRHGAQVHGDTAVLGIERDGQIYRVRTTRGVIEAPSVLAATNGYTTNALPFERRRIIPVPSFMVASEPLGHGVLKGLFPTGRMVAESRERHCYFRPSPDGTRLVFGGRASMFEAPETFAQAELRRLVAEVFPSLSSVTFTHSWRGRTGFTFDFLPNIGRNKQGVWHAMGYSGSGNAMAPYLGHKAALQILGDPEGETAFSQTPFETRFWHRGTPWFLPFADVLFRLRDVRNNARRAK</sequence>
<feature type="region of interest" description="Disordered" evidence="2">
    <location>
        <begin position="1"/>
        <end position="21"/>
    </location>
</feature>
<dbReference type="SUPFAM" id="SSF51905">
    <property type="entry name" value="FAD/NAD(P)-binding domain"/>
    <property type="match status" value="1"/>
</dbReference>
<proteinExistence type="predicted"/>
<geneLocation type="plasmid" evidence="4 5">
    <name>pTiQ15_94</name>
</geneLocation>
<gene>
    <name evidence="4" type="ORF">G6M86_28605</name>
</gene>
<dbReference type="AlphaFoldDB" id="A0AAJ4N9A8"/>
<dbReference type="InterPro" id="IPR036188">
    <property type="entry name" value="FAD/NAD-bd_sf"/>
</dbReference>
<dbReference type="Proteomes" id="UP000663946">
    <property type="component" value="Plasmid pTiQ15_94"/>
</dbReference>
<evidence type="ECO:0000259" key="3">
    <source>
        <dbReference type="Pfam" id="PF01266"/>
    </source>
</evidence>
<dbReference type="GO" id="GO:0016491">
    <property type="term" value="F:oxidoreductase activity"/>
    <property type="evidence" value="ECO:0007669"/>
    <property type="project" value="UniProtKB-KW"/>
</dbReference>
<keyword evidence="4" id="KW-0614">Plasmid</keyword>
<keyword evidence="1" id="KW-0560">Oxidoreductase</keyword>
<dbReference type="Gene3D" id="3.30.9.10">
    <property type="entry name" value="D-Amino Acid Oxidase, subunit A, domain 2"/>
    <property type="match status" value="1"/>
</dbReference>
<dbReference type="PANTHER" id="PTHR13847:SF281">
    <property type="entry name" value="FAD DEPENDENT OXIDOREDUCTASE DOMAIN-CONTAINING PROTEIN"/>
    <property type="match status" value="1"/>
</dbReference>
<dbReference type="EMBL" id="CP049220">
    <property type="protein sequence ID" value="QTG17237.1"/>
    <property type="molecule type" value="Genomic_DNA"/>
</dbReference>
<dbReference type="PANTHER" id="PTHR13847">
    <property type="entry name" value="SARCOSINE DEHYDROGENASE-RELATED"/>
    <property type="match status" value="1"/>
</dbReference>